<protein>
    <submittedName>
        <fullName evidence="1">Uncharacterized protein</fullName>
    </submittedName>
</protein>
<keyword evidence="2" id="KW-1185">Reference proteome</keyword>
<sequence length="129" mass="14718">MFCYSAGVKVARSASSYSFALHRLFKNEVHLGSVDATIFISMRVEVLDGVATSHFIVTNRVLFAEFEVRCESLIDWIASGNFDILHNSLSIFYKFVYLSLFYDVSYFRKLVIWLAHRGVYDVASNLVIA</sequence>
<comment type="caution">
    <text evidence="1">The sequence shown here is derived from an EMBL/GenBank/DDBJ whole genome shotgun (WGS) entry which is preliminary data.</text>
</comment>
<evidence type="ECO:0000313" key="1">
    <source>
        <dbReference type="EMBL" id="CAH8392686.1"/>
    </source>
</evidence>
<organism evidence="1 2">
    <name type="scientific">Eruca vesicaria subsp. sativa</name>
    <name type="common">Garden rocket</name>
    <name type="synonym">Eruca sativa</name>
    <dbReference type="NCBI Taxonomy" id="29727"/>
    <lineage>
        <taxon>Eukaryota</taxon>
        <taxon>Viridiplantae</taxon>
        <taxon>Streptophyta</taxon>
        <taxon>Embryophyta</taxon>
        <taxon>Tracheophyta</taxon>
        <taxon>Spermatophyta</taxon>
        <taxon>Magnoliopsida</taxon>
        <taxon>eudicotyledons</taxon>
        <taxon>Gunneridae</taxon>
        <taxon>Pentapetalae</taxon>
        <taxon>rosids</taxon>
        <taxon>malvids</taxon>
        <taxon>Brassicales</taxon>
        <taxon>Brassicaceae</taxon>
        <taxon>Brassiceae</taxon>
        <taxon>Eruca</taxon>
    </lineage>
</organism>
<gene>
    <name evidence="1" type="ORF">ERUC_LOCUS45169</name>
</gene>
<dbReference type="EMBL" id="CAKOAT010997780">
    <property type="protein sequence ID" value="CAH8392686.1"/>
    <property type="molecule type" value="Genomic_DNA"/>
</dbReference>
<dbReference type="Proteomes" id="UP001642260">
    <property type="component" value="Unassembled WGS sequence"/>
</dbReference>
<accession>A0ABC8M8L6</accession>
<proteinExistence type="predicted"/>
<name>A0ABC8M8L6_ERUVS</name>
<dbReference type="AlphaFoldDB" id="A0ABC8M8L6"/>
<reference evidence="1 2" key="1">
    <citation type="submission" date="2022-03" db="EMBL/GenBank/DDBJ databases">
        <authorList>
            <person name="Macdonald S."/>
            <person name="Ahmed S."/>
            <person name="Newling K."/>
        </authorList>
    </citation>
    <scope>NUCLEOTIDE SEQUENCE [LARGE SCALE GENOMIC DNA]</scope>
</reference>
<evidence type="ECO:0000313" key="2">
    <source>
        <dbReference type="Proteomes" id="UP001642260"/>
    </source>
</evidence>